<keyword evidence="3 5" id="KW-1133">Transmembrane helix</keyword>
<feature type="transmembrane region" description="Helical" evidence="5">
    <location>
        <begin position="105"/>
        <end position="124"/>
    </location>
</feature>
<dbReference type="PANTHER" id="PTHR23502">
    <property type="entry name" value="MAJOR FACILITATOR SUPERFAMILY"/>
    <property type="match status" value="1"/>
</dbReference>
<dbReference type="Pfam" id="PF07690">
    <property type="entry name" value="MFS_1"/>
    <property type="match status" value="1"/>
</dbReference>
<feature type="transmembrane region" description="Helical" evidence="5">
    <location>
        <begin position="194"/>
        <end position="226"/>
    </location>
</feature>
<dbReference type="OrthoDB" id="2585655at2759"/>
<dbReference type="Gene3D" id="1.20.1720.10">
    <property type="entry name" value="Multidrug resistance protein D"/>
    <property type="match status" value="1"/>
</dbReference>
<organism evidence="6 7">
    <name type="scientific">Talaromyces rugulosus</name>
    <name type="common">Penicillium rugulosum</name>
    <dbReference type="NCBI Taxonomy" id="121627"/>
    <lineage>
        <taxon>Eukaryota</taxon>
        <taxon>Fungi</taxon>
        <taxon>Dikarya</taxon>
        <taxon>Ascomycota</taxon>
        <taxon>Pezizomycotina</taxon>
        <taxon>Eurotiomycetes</taxon>
        <taxon>Eurotiomycetidae</taxon>
        <taxon>Eurotiales</taxon>
        <taxon>Trichocomaceae</taxon>
        <taxon>Talaromyces</taxon>
        <taxon>Talaromyces sect. Islandici</taxon>
    </lineage>
</organism>
<sequence length="435" mass="47603">MPLGIIQVDGQHAPGTFLLINQTAGDDLFQTKHDTSKKADVILVPQPSDSPNDPLNWPPWKKNLAYAVIFANSIIYASIPAPLIAPSTVLLSQSLGRSIKDVSMLTAYQLLVCACYGPIASALAHKYGKRPQFIFGAVMGLVGTIVCCTTTHSYSVLLAGRIIQGIGSSVFESLSMAVIGDLRTFSDTNLFKLVFAPFGVLLNPAVIWFTIVGSVCIALYVALSYILAQIWSPPPYNLNARQNGTFYVGALIGGLLSSTVSPWVGDIIASKMTKWNKGVYEPEFRIPMIIFATLFCGIGWFVFMWDLDNPTPHGYYLGAFCHGCLCAGTTIGMTVASLYALSFLTLVGCDSDSCRESSTEIFVLAMASKNFLFYGFSEFINDWTERNGPHEVLRTFGIVTMCIMATSLVLYIFGKVNRCFMHKVGLMNKLMGYQY</sequence>
<dbReference type="GO" id="GO:0005886">
    <property type="term" value="C:plasma membrane"/>
    <property type="evidence" value="ECO:0007669"/>
    <property type="project" value="TreeGrafter"/>
</dbReference>
<evidence type="ECO:0000256" key="3">
    <source>
        <dbReference type="ARBA" id="ARBA00022989"/>
    </source>
</evidence>
<reference evidence="7" key="1">
    <citation type="submission" date="2020-06" db="EMBL/GenBank/DDBJ databases">
        <title>A chromosome-scale genome assembly of Talaromyces rugulosus W13939.</title>
        <authorList>
            <person name="Wang B."/>
            <person name="Guo L."/>
            <person name="Ye K."/>
            <person name="Wang L."/>
        </authorList>
    </citation>
    <scope>NUCLEOTIDE SEQUENCE [LARGE SCALE GENOMIC DNA]</scope>
    <source>
        <strain evidence="7">W13939</strain>
    </source>
</reference>
<feature type="transmembrane region" description="Helical" evidence="5">
    <location>
        <begin position="246"/>
        <end position="265"/>
    </location>
</feature>
<evidence type="ECO:0000313" key="7">
    <source>
        <dbReference type="Proteomes" id="UP000509510"/>
    </source>
</evidence>
<evidence type="ECO:0000313" key="6">
    <source>
        <dbReference type="EMBL" id="QKX54956.1"/>
    </source>
</evidence>
<feature type="transmembrane region" description="Helical" evidence="5">
    <location>
        <begin position="133"/>
        <end position="156"/>
    </location>
</feature>
<dbReference type="InterPro" id="IPR011701">
    <property type="entry name" value="MFS"/>
</dbReference>
<comment type="subcellular location">
    <subcellularLocation>
        <location evidence="1">Membrane</location>
        <topology evidence="1">Multi-pass membrane protein</topology>
    </subcellularLocation>
</comment>
<proteinExistence type="predicted"/>
<evidence type="ECO:0000256" key="1">
    <source>
        <dbReference type="ARBA" id="ARBA00004141"/>
    </source>
</evidence>
<feature type="transmembrane region" description="Helical" evidence="5">
    <location>
        <begin position="392"/>
        <end position="413"/>
    </location>
</feature>
<keyword evidence="2 5" id="KW-0812">Transmembrane</keyword>
<evidence type="ECO:0008006" key="8">
    <source>
        <dbReference type="Google" id="ProtNLM"/>
    </source>
</evidence>
<dbReference type="Proteomes" id="UP000509510">
    <property type="component" value="Chromosome I"/>
</dbReference>
<name>A0A7H8QM47_TALRU</name>
<evidence type="ECO:0000256" key="5">
    <source>
        <dbReference type="SAM" id="Phobius"/>
    </source>
</evidence>
<dbReference type="RefSeq" id="XP_035341135.1">
    <property type="nucleotide sequence ID" value="XM_035485242.1"/>
</dbReference>
<dbReference type="GeneID" id="55989556"/>
<dbReference type="InterPro" id="IPR036259">
    <property type="entry name" value="MFS_trans_sf"/>
</dbReference>
<feature type="transmembrane region" description="Helical" evidence="5">
    <location>
        <begin position="315"/>
        <end position="341"/>
    </location>
</feature>
<keyword evidence="7" id="KW-1185">Reference proteome</keyword>
<protein>
    <recommendedName>
        <fullName evidence="8">Major facilitator superfamily (MFS) profile domain-containing protein</fullName>
    </recommendedName>
</protein>
<dbReference type="AlphaFoldDB" id="A0A7H8QM47"/>
<accession>A0A7H8QM47</accession>
<evidence type="ECO:0000256" key="4">
    <source>
        <dbReference type="ARBA" id="ARBA00023136"/>
    </source>
</evidence>
<dbReference type="EMBL" id="CP055898">
    <property type="protein sequence ID" value="QKX54956.1"/>
    <property type="molecule type" value="Genomic_DNA"/>
</dbReference>
<evidence type="ECO:0000256" key="2">
    <source>
        <dbReference type="ARBA" id="ARBA00022692"/>
    </source>
</evidence>
<feature type="transmembrane region" description="Helical" evidence="5">
    <location>
        <begin position="64"/>
        <end position="85"/>
    </location>
</feature>
<dbReference type="GO" id="GO:0022857">
    <property type="term" value="F:transmembrane transporter activity"/>
    <property type="evidence" value="ECO:0007669"/>
    <property type="project" value="InterPro"/>
</dbReference>
<dbReference type="KEGG" id="trg:TRUGW13939_02046"/>
<keyword evidence="4 5" id="KW-0472">Membrane</keyword>
<feature type="transmembrane region" description="Helical" evidence="5">
    <location>
        <begin position="286"/>
        <end position="303"/>
    </location>
</feature>
<gene>
    <name evidence="6" type="ORF">TRUGW13939_02046</name>
</gene>
<dbReference type="SUPFAM" id="SSF103473">
    <property type="entry name" value="MFS general substrate transporter"/>
    <property type="match status" value="1"/>
</dbReference>
<dbReference type="PANTHER" id="PTHR23502:SF29">
    <property type="entry name" value="TRANSPORTER, PUTATIVE (AFU_ORTHOLOGUE AFUA_6G06680)-RELATED"/>
    <property type="match status" value="1"/>
</dbReference>